<dbReference type="Gene3D" id="1.10.375.10">
    <property type="entry name" value="Human Immunodeficiency Virus Type 1 Capsid Protein"/>
    <property type="match status" value="1"/>
</dbReference>
<dbReference type="SUPFAM" id="SSF47943">
    <property type="entry name" value="Retrovirus capsid protein, N-terminal core domain"/>
    <property type="match status" value="1"/>
</dbReference>
<proteinExistence type="predicted"/>
<dbReference type="InterPro" id="IPR050462">
    <property type="entry name" value="Retroviral_Gag-Pol_poly"/>
</dbReference>
<dbReference type="PANTHER" id="PTHR33166">
    <property type="entry name" value="GAG_P30 DOMAIN-CONTAINING PROTEIN"/>
    <property type="match status" value="1"/>
</dbReference>
<dbReference type="AlphaFoldDB" id="A0A091PWB7"/>
<evidence type="ECO:0000313" key="2">
    <source>
        <dbReference type="EMBL" id="KFQ11616.1"/>
    </source>
</evidence>
<reference evidence="2 3" key="1">
    <citation type="submission" date="2014-04" db="EMBL/GenBank/DDBJ databases">
        <title>Genome evolution of avian class.</title>
        <authorList>
            <person name="Zhang G."/>
            <person name="Li C."/>
        </authorList>
    </citation>
    <scope>NUCLEOTIDE SEQUENCE [LARGE SCALE GENOMIC DNA]</scope>
    <source>
        <strain evidence="2">BGI_N330</strain>
    </source>
</reference>
<evidence type="ECO:0000259" key="1">
    <source>
        <dbReference type="Pfam" id="PF02093"/>
    </source>
</evidence>
<feature type="domain" description="Core shell protein Gag P30" evidence="1">
    <location>
        <begin position="16"/>
        <end position="148"/>
    </location>
</feature>
<dbReference type="InterPro" id="IPR003036">
    <property type="entry name" value="Gag_P30"/>
</dbReference>
<gene>
    <name evidence="2" type="ORF">N330_13710</name>
</gene>
<dbReference type="Proteomes" id="UP000053001">
    <property type="component" value="Unassembled WGS sequence"/>
</dbReference>
<keyword evidence="3" id="KW-1185">Reference proteome</keyword>
<feature type="non-terminal residue" evidence="2">
    <location>
        <position position="148"/>
    </location>
</feature>
<evidence type="ECO:0000313" key="3">
    <source>
        <dbReference type="Proteomes" id="UP000053001"/>
    </source>
</evidence>
<feature type="non-terminal residue" evidence="2">
    <location>
        <position position="1"/>
    </location>
</feature>
<sequence>GPALVKAPFPSAEIEIWKEVAKGYRDDPLKVAKRFEFIIKNQNPDWEDVDMLLGEMSETERQMILNTARVQVQAQIISGVLHGTTVEQEIPMDNPNWNPNIPQHYERLRKYREWVKYSFELAIPKSINYSVLYEMKQGPRETPTEFLD</sequence>
<dbReference type="InterPro" id="IPR008919">
    <property type="entry name" value="Retrov_capsid_N"/>
</dbReference>
<accession>A0A091PWB7</accession>
<organism evidence="2 3">
    <name type="scientific">Leptosomus discolor</name>
    <name type="common">Madagascar cuckoo roller</name>
    <name type="synonym">Cuculus discolor</name>
    <dbReference type="NCBI Taxonomy" id="188344"/>
    <lineage>
        <taxon>Eukaryota</taxon>
        <taxon>Metazoa</taxon>
        <taxon>Chordata</taxon>
        <taxon>Craniata</taxon>
        <taxon>Vertebrata</taxon>
        <taxon>Euteleostomi</taxon>
        <taxon>Archelosauria</taxon>
        <taxon>Archosauria</taxon>
        <taxon>Dinosauria</taxon>
        <taxon>Saurischia</taxon>
        <taxon>Theropoda</taxon>
        <taxon>Coelurosauria</taxon>
        <taxon>Aves</taxon>
        <taxon>Neognathae</taxon>
        <taxon>Neoaves</taxon>
        <taxon>Telluraves</taxon>
        <taxon>Coraciimorphae</taxon>
        <taxon>Coraciiformes</taxon>
        <taxon>Leptosomidae</taxon>
        <taxon>Leptosomus</taxon>
    </lineage>
</organism>
<protein>
    <recommendedName>
        <fullName evidence="1">Core shell protein Gag P30 domain-containing protein</fullName>
    </recommendedName>
</protein>
<dbReference type="EMBL" id="KK679353">
    <property type="protein sequence ID" value="KFQ11616.1"/>
    <property type="molecule type" value="Genomic_DNA"/>
</dbReference>
<dbReference type="PhylomeDB" id="A0A091PWB7"/>
<dbReference type="GO" id="GO:0019068">
    <property type="term" value="P:virion assembly"/>
    <property type="evidence" value="ECO:0007669"/>
    <property type="project" value="InterPro"/>
</dbReference>
<name>A0A091PWB7_LEPDC</name>
<dbReference type="Pfam" id="PF02093">
    <property type="entry name" value="Gag_p30"/>
    <property type="match status" value="1"/>
</dbReference>